<keyword evidence="1" id="KW-0812">Transmembrane</keyword>
<evidence type="ECO:0000256" key="1">
    <source>
        <dbReference type="SAM" id="Phobius"/>
    </source>
</evidence>
<evidence type="ECO:0000313" key="4">
    <source>
        <dbReference type="Proteomes" id="UP001368318"/>
    </source>
</evidence>
<proteinExistence type="predicted"/>
<sequence>MEKSVKSIAINYGLYLGGILALFSVLAYAINLDLYTKVWYGIALLLIVIVFGIISTVKTKSALQGIISFKEAFTSYFLTVLIGIAISSVVSILIFNVIDPEAAIVLKEKIVDSQVQMMRNFGAPEEAVAEAVEKMEAESNMFSIGNVLQSLVFQLVGFSIVGLIVALVLKKNEENA</sequence>
<name>A0AAU6P3T9_9FLAO</name>
<dbReference type="AlphaFoldDB" id="A0AAU6P3T9"/>
<reference evidence="3 4" key="1">
    <citation type="submission" date="2023-10" db="EMBL/GenBank/DDBJ databases">
        <title>Culture-based analysis of two novel bacteria associated with mangrove crab gills.</title>
        <authorList>
            <person name="Yang X."/>
            <person name="Garuglieri E."/>
            <person name="Van Goethem M.W."/>
            <person name="Fusi M."/>
            <person name="Marasco R."/>
            <person name="Daffonchio D.G."/>
        </authorList>
    </citation>
    <scope>NUCLEOTIDE SEQUENCE</scope>
    <source>
        <strain evidence="3">UG2-1</strain>
        <strain evidence="2">UG2-2</strain>
        <strain evidence="4">UG2_2</strain>
    </source>
</reference>
<dbReference type="InterPro" id="IPR025250">
    <property type="entry name" value="DUF4199"/>
</dbReference>
<dbReference type="Pfam" id="PF13858">
    <property type="entry name" value="DUF4199"/>
    <property type="match status" value="1"/>
</dbReference>
<feature type="transmembrane region" description="Helical" evidence="1">
    <location>
        <begin position="38"/>
        <end position="57"/>
    </location>
</feature>
<keyword evidence="1" id="KW-0472">Membrane</keyword>
<organism evidence="3">
    <name type="scientific">Mangrovimonas cancribranchiae</name>
    <dbReference type="NCBI Taxonomy" id="3080055"/>
    <lineage>
        <taxon>Bacteria</taxon>
        <taxon>Pseudomonadati</taxon>
        <taxon>Bacteroidota</taxon>
        <taxon>Flavobacteriia</taxon>
        <taxon>Flavobacteriales</taxon>
        <taxon>Flavobacteriaceae</taxon>
        <taxon>Mangrovimonas</taxon>
    </lineage>
</organism>
<feature type="transmembrane region" description="Helical" evidence="1">
    <location>
        <begin position="12"/>
        <end position="32"/>
    </location>
</feature>
<gene>
    <name evidence="3" type="ORF">R3L15_07910</name>
    <name evidence="2" type="ORF">R3L16_13680</name>
</gene>
<dbReference type="Proteomes" id="UP001368318">
    <property type="component" value="Chromosome"/>
</dbReference>
<protein>
    <submittedName>
        <fullName evidence="3">DUF4199 domain-containing protein</fullName>
    </submittedName>
</protein>
<dbReference type="RefSeq" id="WP_338730988.1">
    <property type="nucleotide sequence ID" value="NZ_CP136924.1"/>
</dbReference>
<dbReference type="KEGG" id="mcaa:R3L15_07910"/>
<keyword evidence="1" id="KW-1133">Transmembrane helix</keyword>
<keyword evidence="4" id="KW-1185">Reference proteome</keyword>
<evidence type="ECO:0000313" key="3">
    <source>
        <dbReference type="EMBL" id="WXA12054.1"/>
    </source>
</evidence>
<feature type="transmembrane region" description="Helical" evidence="1">
    <location>
        <begin position="77"/>
        <end position="98"/>
    </location>
</feature>
<accession>A0AAU6P3T9</accession>
<dbReference type="EMBL" id="CP136925">
    <property type="protein sequence ID" value="WXA12054.1"/>
    <property type="molecule type" value="Genomic_DNA"/>
</dbReference>
<evidence type="ECO:0000313" key="2">
    <source>
        <dbReference type="EMBL" id="WXA02785.1"/>
    </source>
</evidence>
<feature type="transmembrane region" description="Helical" evidence="1">
    <location>
        <begin position="151"/>
        <end position="169"/>
    </location>
</feature>
<dbReference type="EMBL" id="CP136924">
    <property type="protein sequence ID" value="WXA02785.1"/>
    <property type="molecule type" value="Genomic_DNA"/>
</dbReference>